<dbReference type="Pfam" id="PF14595">
    <property type="entry name" value="Thioredoxin_9"/>
    <property type="match status" value="1"/>
</dbReference>
<dbReference type="RefSeq" id="WP_109926540.1">
    <property type="nucleotide sequence ID" value="NZ_QGNZ01000003.1"/>
</dbReference>
<dbReference type="OrthoDB" id="6120799at2"/>
<dbReference type="Gene3D" id="3.40.30.10">
    <property type="entry name" value="Glutaredoxin"/>
    <property type="match status" value="1"/>
</dbReference>
<protein>
    <submittedName>
        <fullName evidence="1">Thioredoxin family protein</fullName>
    </submittedName>
</protein>
<evidence type="ECO:0000313" key="2">
    <source>
        <dbReference type="Proteomes" id="UP000245379"/>
    </source>
</evidence>
<dbReference type="EMBL" id="QGNZ01000003">
    <property type="protein sequence ID" value="PWS27207.1"/>
    <property type="molecule type" value="Genomic_DNA"/>
</dbReference>
<name>A0A317EM16_9SPHI</name>
<dbReference type="Proteomes" id="UP000245379">
    <property type="component" value="Unassembled WGS sequence"/>
</dbReference>
<dbReference type="SUPFAM" id="SSF52833">
    <property type="entry name" value="Thioredoxin-like"/>
    <property type="match status" value="1"/>
</dbReference>
<sequence>MINYLAIFEQEGMDYSTYRQLVDKLLAEGQTTGPDHSEAMLHYSKMNVKRMSRVDKTARLNADFSATLAGLKGRYKLLVITEGWCGDAAQIIPIFNKIAVSEPKKFELKFVLRDQNIPLIDAHLTNGGRAIPVLIVLDVKGEKVLASWAPRPQILQALLQEWKKETTDMFAVAEKLHGWYAKDKTQATQAELNVLFSGLEGNED</sequence>
<gene>
    <name evidence="1" type="ORF">DHW03_14525</name>
</gene>
<dbReference type="AlphaFoldDB" id="A0A317EM16"/>
<comment type="caution">
    <text evidence="1">The sequence shown here is derived from an EMBL/GenBank/DDBJ whole genome shotgun (WGS) entry which is preliminary data.</text>
</comment>
<proteinExistence type="predicted"/>
<accession>A0A317EM16</accession>
<organism evidence="1 2">
    <name type="scientific">Pedobacter yonginense</name>
    <dbReference type="NCBI Taxonomy" id="651869"/>
    <lineage>
        <taxon>Bacteria</taxon>
        <taxon>Pseudomonadati</taxon>
        <taxon>Bacteroidota</taxon>
        <taxon>Sphingobacteriia</taxon>
        <taxon>Sphingobacteriales</taxon>
        <taxon>Sphingobacteriaceae</taxon>
        <taxon>Pedobacter</taxon>
    </lineage>
</organism>
<keyword evidence="2" id="KW-1185">Reference proteome</keyword>
<dbReference type="InterPro" id="IPR036249">
    <property type="entry name" value="Thioredoxin-like_sf"/>
</dbReference>
<evidence type="ECO:0000313" key="1">
    <source>
        <dbReference type="EMBL" id="PWS27207.1"/>
    </source>
</evidence>
<reference evidence="1 2" key="1">
    <citation type="submission" date="2018-05" db="EMBL/GenBank/DDBJ databases">
        <title>Pedobacter paludis sp. nov., isolated from wetland soil.</title>
        <authorList>
            <person name="Zhang Y."/>
            <person name="Wang G."/>
        </authorList>
    </citation>
    <scope>NUCLEOTIDE SEQUENCE [LARGE SCALE GENOMIC DNA]</scope>
    <source>
        <strain evidence="1 2">KCTC22721</strain>
    </source>
</reference>